<dbReference type="Gene3D" id="3.40.50.150">
    <property type="entry name" value="Vaccinia Virus protein VP39"/>
    <property type="match status" value="1"/>
</dbReference>
<evidence type="ECO:0000313" key="1">
    <source>
        <dbReference type="EMBL" id="CAA9532823.1"/>
    </source>
</evidence>
<protein>
    <submittedName>
        <fullName evidence="1">Uncharacterized protein</fullName>
    </submittedName>
</protein>
<sequence>MKRRLRRLLTPHPGRIDFGDLGRTRPVSANFGWDRGTPIDRLYLERFLETNCADVRGRALEIGDASYCRRFGSGVTRQDVLHVDPANRDATIVGDLSQPDVLAAESFDCLLITQTLHLIFDMRQAAAQLHRALAPGGVLLLTVPGITPVDRHEWGDSWYWSLTAAAVRRLFEPLFGAENLRIEAYGNVYAATSFLQGLAAEEVDRAKLDPVDPAFPVVVALRARKAA</sequence>
<dbReference type="Pfam" id="PF13489">
    <property type="entry name" value="Methyltransf_23"/>
    <property type="match status" value="1"/>
</dbReference>
<proteinExistence type="predicted"/>
<dbReference type="SUPFAM" id="SSF53335">
    <property type="entry name" value="S-adenosyl-L-methionine-dependent methyltransferases"/>
    <property type="match status" value="1"/>
</dbReference>
<organism evidence="1">
    <name type="scientific">uncultured Sphingomonadaceae bacterium</name>
    <dbReference type="NCBI Taxonomy" id="169976"/>
    <lineage>
        <taxon>Bacteria</taxon>
        <taxon>Pseudomonadati</taxon>
        <taxon>Pseudomonadota</taxon>
        <taxon>Alphaproteobacteria</taxon>
        <taxon>Sphingomonadales</taxon>
        <taxon>Sphingomonadaceae</taxon>
        <taxon>environmental samples</taxon>
    </lineage>
</organism>
<dbReference type="EMBL" id="CADCVX010000543">
    <property type="protein sequence ID" value="CAA9532823.1"/>
    <property type="molecule type" value="Genomic_DNA"/>
</dbReference>
<name>A0A6J4TVQ6_9SPHN</name>
<dbReference type="InterPro" id="IPR029063">
    <property type="entry name" value="SAM-dependent_MTases_sf"/>
</dbReference>
<gene>
    <name evidence="1" type="ORF">AVDCRST_MAG91-3126</name>
</gene>
<dbReference type="CDD" id="cd02440">
    <property type="entry name" value="AdoMet_MTases"/>
    <property type="match status" value="1"/>
</dbReference>
<reference evidence="1" key="1">
    <citation type="submission" date="2020-02" db="EMBL/GenBank/DDBJ databases">
        <authorList>
            <person name="Meier V. D."/>
        </authorList>
    </citation>
    <scope>NUCLEOTIDE SEQUENCE</scope>
    <source>
        <strain evidence="1">AVDCRST_MAG91</strain>
    </source>
</reference>
<dbReference type="AlphaFoldDB" id="A0A6J4TVQ6"/>
<accession>A0A6J4TVQ6</accession>